<dbReference type="AlphaFoldDB" id="G2QEC1"/>
<protein>
    <submittedName>
        <fullName evidence="2">Uncharacterized protein</fullName>
    </submittedName>
</protein>
<reference evidence="2 3" key="1">
    <citation type="journal article" date="2011" name="Nat. Biotechnol.">
        <title>Comparative genomic analysis of the thermophilic biomass-degrading fungi Myceliophthora thermophila and Thielavia terrestris.</title>
        <authorList>
            <person name="Berka R.M."/>
            <person name="Grigoriev I.V."/>
            <person name="Otillar R."/>
            <person name="Salamov A."/>
            <person name="Grimwood J."/>
            <person name="Reid I."/>
            <person name="Ishmael N."/>
            <person name="John T."/>
            <person name="Darmond C."/>
            <person name="Moisan M.-C."/>
            <person name="Henrissat B."/>
            <person name="Coutinho P.M."/>
            <person name="Lombard V."/>
            <person name="Natvig D.O."/>
            <person name="Lindquist E."/>
            <person name="Schmutz J."/>
            <person name="Lucas S."/>
            <person name="Harris P."/>
            <person name="Powlowski J."/>
            <person name="Bellemare A."/>
            <person name="Taylor D."/>
            <person name="Butler G."/>
            <person name="de Vries R.P."/>
            <person name="Allijn I.E."/>
            <person name="van den Brink J."/>
            <person name="Ushinsky S."/>
            <person name="Storms R."/>
            <person name="Powell A.J."/>
            <person name="Paulsen I.T."/>
            <person name="Elbourne L.D.H."/>
            <person name="Baker S.E."/>
            <person name="Magnuson J."/>
            <person name="LaBoissiere S."/>
            <person name="Clutterbuck A.J."/>
            <person name="Martinez D."/>
            <person name="Wogulis M."/>
            <person name="de Leon A.L."/>
            <person name="Rey M.W."/>
            <person name="Tsang A."/>
        </authorList>
    </citation>
    <scope>NUCLEOTIDE SEQUENCE [LARGE SCALE GENOMIC DNA]</scope>
    <source>
        <strain evidence="3">ATCC 42464 / BCRC 31852 / DSM 1799</strain>
    </source>
</reference>
<proteinExistence type="predicted"/>
<feature type="compositionally biased region" description="Basic and acidic residues" evidence="1">
    <location>
        <begin position="137"/>
        <end position="149"/>
    </location>
</feature>
<dbReference type="VEuPathDB" id="FungiDB:MYCTH_2126704"/>
<name>G2QEC1_THET4</name>
<feature type="region of interest" description="Disordered" evidence="1">
    <location>
        <begin position="137"/>
        <end position="156"/>
    </location>
</feature>
<keyword evidence="3" id="KW-1185">Reference proteome</keyword>
<dbReference type="KEGG" id="mtm:MYCTH_2126704"/>
<dbReference type="HOGENOM" id="CLU_1428903_0_0_1"/>
<evidence type="ECO:0000256" key="1">
    <source>
        <dbReference type="SAM" id="MobiDB-lite"/>
    </source>
</evidence>
<evidence type="ECO:0000313" key="2">
    <source>
        <dbReference type="EMBL" id="AEO57704.1"/>
    </source>
</evidence>
<evidence type="ECO:0000313" key="3">
    <source>
        <dbReference type="Proteomes" id="UP000007322"/>
    </source>
</evidence>
<dbReference type="InParanoid" id="G2QEC1"/>
<sequence length="190" mass="20446">MPVNSPAHGHGAFAAPIPECSSCSTQAVWAIRAAAASLSFQLPLRSLFNSHHTGQPLSRPASRPLEFSPWAPPLASYILPCSCPGILSSPVPVLVVSVACLRFLPFCHWLIVFCLLPAAPSLLSLHVAGVDRPHRSPHSEAFRTEEEGWGHQQSGDLGRGPFLLRRPGFADTLQLALPVERATCRTANPH</sequence>
<gene>
    <name evidence="2" type="ORF">MYCTH_2126704</name>
</gene>
<dbReference type="GeneID" id="11507575"/>
<dbReference type="Proteomes" id="UP000007322">
    <property type="component" value="Chromosome 3"/>
</dbReference>
<accession>G2QEC1</accession>
<dbReference type="RefSeq" id="XP_003662949.1">
    <property type="nucleotide sequence ID" value="XM_003662901.1"/>
</dbReference>
<dbReference type="EMBL" id="CP003004">
    <property type="protein sequence ID" value="AEO57704.1"/>
    <property type="molecule type" value="Genomic_DNA"/>
</dbReference>
<organism evidence="2 3">
    <name type="scientific">Thermothelomyces thermophilus (strain ATCC 42464 / BCRC 31852 / DSM 1799)</name>
    <name type="common">Sporotrichum thermophile</name>
    <dbReference type="NCBI Taxonomy" id="573729"/>
    <lineage>
        <taxon>Eukaryota</taxon>
        <taxon>Fungi</taxon>
        <taxon>Dikarya</taxon>
        <taxon>Ascomycota</taxon>
        <taxon>Pezizomycotina</taxon>
        <taxon>Sordariomycetes</taxon>
        <taxon>Sordariomycetidae</taxon>
        <taxon>Sordariales</taxon>
        <taxon>Chaetomiaceae</taxon>
        <taxon>Thermothelomyces</taxon>
    </lineage>
</organism>